<dbReference type="PANTHER" id="PTHR40942:SF4">
    <property type="entry name" value="CYTOCHROME C5"/>
    <property type="match status" value="1"/>
</dbReference>
<evidence type="ECO:0000256" key="2">
    <source>
        <dbReference type="ARBA" id="ARBA00005419"/>
    </source>
</evidence>
<evidence type="ECO:0000313" key="10">
    <source>
        <dbReference type="EMBL" id="VAW69199.1"/>
    </source>
</evidence>
<proteinExistence type="inferred from homology"/>
<dbReference type="NCBIfam" id="TIGR00668">
    <property type="entry name" value="apaH"/>
    <property type="match status" value="1"/>
</dbReference>
<keyword evidence="4 10" id="KW-0378">Hydrolase</keyword>
<sequence>MSIYAIGDVQGCYAPLKELLGKIKFNCDKDQLWFAGDIINRGPQSLKTIRFIKSLADNAITVLGNHDLHLLAMAHGLHRQNKKDSIQEILDAPDSEPLLDWLIHRPLMHYQAENNVCLVHAGMYPHWTVEQALSYSQELEGILQGPKAHEFFHHMYGDKPSKWSDTLSGWDRLRFITNCFTRMRYINDEMKLCLKDKGAPSKQAKNKQTRSIHPWFEFERPDKTLNIIFGHWSTLEDPEIKHLFPLDTGCLWGGKLTALKVNHKMTKKIAVKCSASQAID</sequence>
<evidence type="ECO:0000256" key="4">
    <source>
        <dbReference type="ARBA" id="ARBA00022801"/>
    </source>
</evidence>
<protein>
    <recommendedName>
        <fullName evidence="3">bis(5'-nucleosyl)-tetraphosphatase (symmetrical)</fullName>
        <ecNumber evidence="3">3.6.1.41</ecNumber>
    </recommendedName>
    <alternativeName>
        <fullName evidence="6">Ap4A hydrolase</fullName>
    </alternativeName>
    <alternativeName>
        <fullName evidence="5">Diadenosine 5',5'''-P1,P4-tetraphosphate pyrophosphohydrolase</fullName>
    </alternativeName>
    <alternativeName>
        <fullName evidence="7">Diadenosine tetraphosphatase</fullName>
    </alternativeName>
</protein>
<comment type="catalytic activity">
    <reaction evidence="8">
        <text>P(1),P(4)-bis(5'-adenosyl) tetraphosphate + H2O = 2 ADP + 2 H(+)</text>
        <dbReference type="Rhea" id="RHEA:24252"/>
        <dbReference type="ChEBI" id="CHEBI:15377"/>
        <dbReference type="ChEBI" id="CHEBI:15378"/>
        <dbReference type="ChEBI" id="CHEBI:58141"/>
        <dbReference type="ChEBI" id="CHEBI:456216"/>
        <dbReference type="EC" id="3.6.1.41"/>
    </reaction>
</comment>
<dbReference type="AlphaFoldDB" id="A0A3B0Y4T9"/>
<dbReference type="InterPro" id="IPR004843">
    <property type="entry name" value="Calcineurin-like_PHP"/>
</dbReference>
<dbReference type="CDD" id="cd07422">
    <property type="entry name" value="MPP_ApaH"/>
    <property type="match status" value="1"/>
</dbReference>
<dbReference type="InterPro" id="IPR004617">
    <property type="entry name" value="ApaH"/>
</dbReference>
<comment type="similarity">
    <text evidence="2">Belongs to the Ap4A hydrolase family.</text>
</comment>
<dbReference type="PIRSF" id="PIRSF000903">
    <property type="entry name" value="B5n-ttraPtase_sm"/>
    <property type="match status" value="1"/>
</dbReference>
<evidence type="ECO:0000256" key="7">
    <source>
        <dbReference type="ARBA" id="ARBA00033210"/>
    </source>
</evidence>
<dbReference type="Gene3D" id="3.60.21.10">
    <property type="match status" value="1"/>
</dbReference>
<dbReference type="GO" id="GO:0008803">
    <property type="term" value="F:bis(5'-nucleosyl)-tetraphosphatase (symmetrical) activity"/>
    <property type="evidence" value="ECO:0007669"/>
    <property type="project" value="UniProtKB-EC"/>
</dbReference>
<reference evidence="10" key="1">
    <citation type="submission" date="2018-06" db="EMBL/GenBank/DDBJ databases">
        <authorList>
            <person name="Zhirakovskaya E."/>
        </authorList>
    </citation>
    <scope>NUCLEOTIDE SEQUENCE</scope>
</reference>
<evidence type="ECO:0000259" key="9">
    <source>
        <dbReference type="Pfam" id="PF00149"/>
    </source>
</evidence>
<evidence type="ECO:0000256" key="5">
    <source>
        <dbReference type="ARBA" id="ARBA00031248"/>
    </source>
</evidence>
<gene>
    <name evidence="10" type="ORF">MNBD_GAMMA10-114</name>
</gene>
<dbReference type="Pfam" id="PF00149">
    <property type="entry name" value="Metallophos"/>
    <property type="match status" value="1"/>
</dbReference>
<feature type="domain" description="Calcineurin-like phosphoesterase" evidence="9">
    <location>
        <begin position="1"/>
        <end position="164"/>
    </location>
</feature>
<accession>A0A3B0Y4T9</accession>
<evidence type="ECO:0000256" key="8">
    <source>
        <dbReference type="ARBA" id="ARBA00049417"/>
    </source>
</evidence>
<name>A0A3B0Y4T9_9ZZZZ</name>
<comment type="function">
    <text evidence="1">Hydrolyzes diadenosine 5',5'''-P1,P4-tetraphosphate to yield ADP.</text>
</comment>
<dbReference type="EMBL" id="UOFJ01000403">
    <property type="protein sequence ID" value="VAW69199.1"/>
    <property type="molecule type" value="Genomic_DNA"/>
</dbReference>
<dbReference type="PANTHER" id="PTHR40942">
    <property type="match status" value="1"/>
</dbReference>
<dbReference type="InterPro" id="IPR029052">
    <property type="entry name" value="Metallo-depent_PP-like"/>
</dbReference>
<evidence type="ECO:0000256" key="3">
    <source>
        <dbReference type="ARBA" id="ARBA00012506"/>
    </source>
</evidence>
<dbReference type="SUPFAM" id="SSF56300">
    <property type="entry name" value="Metallo-dependent phosphatases"/>
    <property type="match status" value="1"/>
</dbReference>
<evidence type="ECO:0000256" key="6">
    <source>
        <dbReference type="ARBA" id="ARBA00032248"/>
    </source>
</evidence>
<dbReference type="EC" id="3.6.1.41" evidence="3"/>
<evidence type="ECO:0000256" key="1">
    <source>
        <dbReference type="ARBA" id="ARBA00003413"/>
    </source>
</evidence>
<organism evidence="10">
    <name type="scientific">hydrothermal vent metagenome</name>
    <dbReference type="NCBI Taxonomy" id="652676"/>
    <lineage>
        <taxon>unclassified sequences</taxon>
        <taxon>metagenomes</taxon>
        <taxon>ecological metagenomes</taxon>
    </lineage>
</organism>
<dbReference type="NCBIfam" id="NF001204">
    <property type="entry name" value="PRK00166.1"/>
    <property type="match status" value="1"/>
</dbReference>